<feature type="region of interest" description="Disordered" evidence="1">
    <location>
        <begin position="1"/>
        <end position="37"/>
    </location>
</feature>
<gene>
    <name evidence="2" type="ORF">AVDCRST_MAG59-3064</name>
</gene>
<protein>
    <submittedName>
        <fullName evidence="2">Uncharacterized protein</fullName>
    </submittedName>
</protein>
<evidence type="ECO:0000313" key="2">
    <source>
        <dbReference type="EMBL" id="CAA9566190.1"/>
    </source>
</evidence>
<name>A0A6J4V2J9_9BACT</name>
<organism evidence="2">
    <name type="scientific">uncultured Thermomicrobiales bacterium</name>
    <dbReference type="NCBI Taxonomy" id="1645740"/>
    <lineage>
        <taxon>Bacteria</taxon>
        <taxon>Pseudomonadati</taxon>
        <taxon>Thermomicrobiota</taxon>
        <taxon>Thermomicrobia</taxon>
        <taxon>Thermomicrobiales</taxon>
        <taxon>environmental samples</taxon>
    </lineage>
</organism>
<sequence>MIDAETADGSDAKRRPLGTRLCVGQDRRRGFASSQRR</sequence>
<accession>A0A6J4V2J9</accession>
<evidence type="ECO:0000256" key="1">
    <source>
        <dbReference type="SAM" id="MobiDB-lite"/>
    </source>
</evidence>
<reference evidence="2" key="1">
    <citation type="submission" date="2020-02" db="EMBL/GenBank/DDBJ databases">
        <authorList>
            <person name="Meier V. D."/>
        </authorList>
    </citation>
    <scope>NUCLEOTIDE SEQUENCE</scope>
    <source>
        <strain evidence="2">AVDCRST_MAG59</strain>
    </source>
</reference>
<dbReference type="AlphaFoldDB" id="A0A6J4V2J9"/>
<dbReference type="EMBL" id="CADCWF010000204">
    <property type="protein sequence ID" value="CAA9566190.1"/>
    <property type="molecule type" value="Genomic_DNA"/>
</dbReference>
<proteinExistence type="predicted"/>